<accession>A0A220U577</accession>
<dbReference type="Gene3D" id="3.40.190.10">
    <property type="entry name" value="Periplasmic binding protein-like II"/>
    <property type="match status" value="1"/>
</dbReference>
<dbReference type="GO" id="GO:0043190">
    <property type="term" value="C:ATP-binding cassette (ABC) transporter complex"/>
    <property type="evidence" value="ECO:0007669"/>
    <property type="project" value="InterPro"/>
</dbReference>
<keyword evidence="5" id="KW-0653">Protein transport</keyword>
<dbReference type="PANTHER" id="PTHR30290:SF10">
    <property type="entry name" value="PERIPLASMIC OLIGOPEPTIDE-BINDING PROTEIN-RELATED"/>
    <property type="match status" value="1"/>
</dbReference>
<dbReference type="Pfam" id="PF00496">
    <property type="entry name" value="SBP_bac_5"/>
    <property type="match status" value="1"/>
</dbReference>
<evidence type="ECO:0000256" key="8">
    <source>
        <dbReference type="SAM" id="SignalP"/>
    </source>
</evidence>
<dbReference type="RefSeq" id="WP_089062526.1">
    <property type="nucleotide sequence ID" value="NZ_CP022315.1"/>
</dbReference>
<dbReference type="Gene3D" id="3.90.76.10">
    <property type="entry name" value="Dipeptide-binding Protein, Domain 1"/>
    <property type="match status" value="1"/>
</dbReference>
<dbReference type="GO" id="GO:1904680">
    <property type="term" value="F:peptide transmembrane transporter activity"/>
    <property type="evidence" value="ECO:0007669"/>
    <property type="project" value="TreeGrafter"/>
</dbReference>
<comment type="similarity">
    <text evidence="2">Belongs to the bacterial solute-binding protein 5 family.</text>
</comment>
<evidence type="ECO:0000256" key="4">
    <source>
        <dbReference type="ARBA" id="ARBA00022729"/>
    </source>
</evidence>
<evidence type="ECO:0000256" key="3">
    <source>
        <dbReference type="ARBA" id="ARBA00022448"/>
    </source>
</evidence>
<organism evidence="10 11">
    <name type="scientific">Virgibacillus phasianinus</name>
    <dbReference type="NCBI Taxonomy" id="2017483"/>
    <lineage>
        <taxon>Bacteria</taxon>
        <taxon>Bacillati</taxon>
        <taxon>Bacillota</taxon>
        <taxon>Bacilli</taxon>
        <taxon>Bacillales</taxon>
        <taxon>Bacillaceae</taxon>
        <taxon>Virgibacillus</taxon>
    </lineage>
</organism>
<dbReference type="GO" id="GO:0015833">
    <property type="term" value="P:peptide transport"/>
    <property type="evidence" value="ECO:0007669"/>
    <property type="project" value="UniProtKB-KW"/>
</dbReference>
<dbReference type="KEGG" id="vil:CFK37_14460"/>
<feature type="signal peptide" evidence="8">
    <location>
        <begin position="1"/>
        <end position="25"/>
    </location>
</feature>
<evidence type="ECO:0000256" key="2">
    <source>
        <dbReference type="ARBA" id="ARBA00005695"/>
    </source>
</evidence>
<dbReference type="FunFam" id="3.90.76.10:FF:000001">
    <property type="entry name" value="Oligopeptide ABC transporter substrate-binding protein"/>
    <property type="match status" value="1"/>
</dbReference>
<feature type="chain" id="PRO_5038729342" evidence="8">
    <location>
        <begin position="26"/>
        <end position="554"/>
    </location>
</feature>
<sequence>MLNYINKFIPILLVLLLILAACSSGDNEQKNNNADSQENKKVVNISAPGVIPSLSPTIADNDFSFTIINQVFEGLYRLNKEGEPELALAAEEPKVSENNKVYTFKIRKDAKWSNGTPVTAHDFEYAWKKAVNPETGAAYGPQFEEIVDNASEILKGKKPADSLGVEALDDRTLKVSLENAIPFFKELLTTAIFFPQPQEFIEKQDGKYASDSKHTLFNGPFVLADWNGTDQSWTYKKNEKYWDKEAVNVDEIRVNVVKDTGTAVSLYEEGKLDRVNLTGEYVDKYRSNQDYHTFLTGATSYIKMNQGKDGNKTNLANLNIRKAMNLALDKDKLVNSILNNGSVVANGNVPKGLAENPKTGEDFRAENGDLTHFDPREAKKHWEKGLNELGKEKLGISLISSDSGTSKQLAENIKYQLEENLPGLTITIRNLTPKASIAANVGQNYEMIMTGWNGDYHDPLTYLNLFITDSPGNHTGYSNKEYDRLVLGAKGSMANDALKRWNAMLKAERMLIEDSAVLIPLYQDGSAFLQKNYLKNFVTYKVGADNYKWIDIEK</sequence>
<dbReference type="GO" id="GO:0030288">
    <property type="term" value="C:outer membrane-bounded periplasmic space"/>
    <property type="evidence" value="ECO:0007669"/>
    <property type="project" value="UniProtKB-ARBA"/>
</dbReference>
<proteinExistence type="inferred from homology"/>
<name>A0A220U577_9BACI</name>
<feature type="domain" description="Solute-binding protein family 5" evidence="9">
    <location>
        <begin position="84"/>
        <end position="471"/>
    </location>
</feature>
<keyword evidence="7" id="KW-0449">Lipoprotein</keyword>
<keyword evidence="4 8" id="KW-0732">Signal</keyword>
<dbReference type="SUPFAM" id="SSF53850">
    <property type="entry name" value="Periplasmic binding protein-like II"/>
    <property type="match status" value="1"/>
</dbReference>
<evidence type="ECO:0000256" key="5">
    <source>
        <dbReference type="ARBA" id="ARBA00022856"/>
    </source>
</evidence>
<keyword evidence="3" id="KW-0813">Transport</keyword>
<keyword evidence="5" id="KW-0571">Peptide transport</keyword>
<dbReference type="EMBL" id="CP022315">
    <property type="protein sequence ID" value="ASK63267.1"/>
    <property type="molecule type" value="Genomic_DNA"/>
</dbReference>
<evidence type="ECO:0000313" key="10">
    <source>
        <dbReference type="EMBL" id="ASK63267.1"/>
    </source>
</evidence>
<dbReference type="PROSITE" id="PS51257">
    <property type="entry name" value="PROKAR_LIPOPROTEIN"/>
    <property type="match status" value="1"/>
</dbReference>
<keyword evidence="11" id="KW-1185">Reference proteome</keyword>
<dbReference type="FunFam" id="3.10.105.10:FF:000001">
    <property type="entry name" value="Oligopeptide ABC transporter, oligopeptide-binding protein"/>
    <property type="match status" value="1"/>
</dbReference>
<dbReference type="PROSITE" id="PS01040">
    <property type="entry name" value="SBP_BACTERIAL_5"/>
    <property type="match status" value="1"/>
</dbReference>
<gene>
    <name evidence="10" type="ORF">CFK37_14460</name>
</gene>
<dbReference type="PANTHER" id="PTHR30290">
    <property type="entry name" value="PERIPLASMIC BINDING COMPONENT OF ABC TRANSPORTER"/>
    <property type="match status" value="1"/>
</dbReference>
<comment type="subcellular location">
    <subcellularLocation>
        <location evidence="1">Cell membrane</location>
        <topology evidence="1">Lipid-anchor</topology>
    </subcellularLocation>
</comment>
<dbReference type="PIRSF" id="PIRSF002741">
    <property type="entry name" value="MppA"/>
    <property type="match status" value="1"/>
</dbReference>
<dbReference type="InterPro" id="IPR000914">
    <property type="entry name" value="SBP_5_dom"/>
</dbReference>
<protein>
    <submittedName>
        <fullName evidence="10">Peptide ABC transporter substrate-binding protein</fullName>
    </submittedName>
</protein>
<dbReference type="CDD" id="cd08504">
    <property type="entry name" value="PBP2_OppA"/>
    <property type="match status" value="1"/>
</dbReference>
<dbReference type="InterPro" id="IPR023765">
    <property type="entry name" value="SBP_5_CS"/>
</dbReference>
<reference evidence="10 11" key="1">
    <citation type="submission" date="2017-07" db="EMBL/GenBank/DDBJ databases">
        <title>Virgibacillus sp. LM2416.</title>
        <authorList>
            <person name="Tak E.J."/>
            <person name="Bae J.-W."/>
        </authorList>
    </citation>
    <scope>NUCLEOTIDE SEQUENCE [LARGE SCALE GENOMIC DNA]</scope>
    <source>
        <strain evidence="10 11">LM2416</strain>
    </source>
</reference>
<evidence type="ECO:0000256" key="1">
    <source>
        <dbReference type="ARBA" id="ARBA00004193"/>
    </source>
</evidence>
<evidence type="ECO:0000259" key="9">
    <source>
        <dbReference type="Pfam" id="PF00496"/>
    </source>
</evidence>
<dbReference type="InterPro" id="IPR039424">
    <property type="entry name" value="SBP_5"/>
</dbReference>
<dbReference type="InterPro" id="IPR030678">
    <property type="entry name" value="Peptide/Ni-bd"/>
</dbReference>
<dbReference type="AlphaFoldDB" id="A0A220U577"/>
<evidence type="ECO:0000256" key="7">
    <source>
        <dbReference type="ARBA" id="ARBA00023288"/>
    </source>
</evidence>
<keyword evidence="6" id="KW-0564">Palmitate</keyword>
<evidence type="ECO:0000313" key="11">
    <source>
        <dbReference type="Proteomes" id="UP000198312"/>
    </source>
</evidence>
<evidence type="ECO:0000256" key="6">
    <source>
        <dbReference type="ARBA" id="ARBA00023139"/>
    </source>
</evidence>
<dbReference type="Gene3D" id="3.10.105.10">
    <property type="entry name" value="Dipeptide-binding Protein, Domain 3"/>
    <property type="match status" value="1"/>
</dbReference>
<dbReference type="OrthoDB" id="9801912at2"/>
<dbReference type="Proteomes" id="UP000198312">
    <property type="component" value="Chromosome"/>
</dbReference>